<sequence>MKIKIIIFFLLIINLSFSQQKKIINNESTTFQLTSRDENIDFIVFDTKLETKKPIFLWCQGSLPYPLYVNSKEGIWLIGGGITNFDIEKITKNYYLVIVSMPKTPLVAEESQINDSYWYFGHSKDKNIPTEEFQKADFLENYTNRAIKVLKFLHKQKWVDNSKLIIAGHSQGSKVATKIAKNYKAVTKLGLFGANPFGRIDQNIRESRKDAENKKITWEKANKEIEEEYEIYRNANNPQKVKANVNLIAWRSFSEPLIDDWLEINKPIYLAYGTYDIASDLCDLVPLYFIRNHKTNLTYKRYLNLEHNFFEVGEDGRANHDKPHWKEVMNNFVEWTLK</sequence>
<dbReference type="Gene3D" id="3.40.50.1820">
    <property type="entry name" value="alpha/beta hydrolase"/>
    <property type="match status" value="1"/>
</dbReference>
<reference evidence="2 4" key="1">
    <citation type="submission" date="2016-09" db="EMBL/GenBank/DDBJ databases">
        <authorList>
            <person name="Capua I."/>
            <person name="De Benedictis P."/>
            <person name="Joannis T."/>
            <person name="Lombin L.H."/>
            <person name="Cattoli G."/>
        </authorList>
    </citation>
    <scope>NUCLEOTIDE SEQUENCE [LARGE SCALE GENOMIC DNA]</scope>
    <source>
        <strain evidence="2 4">NRS-1</strain>
    </source>
</reference>
<dbReference type="EMBL" id="MKGI01000011">
    <property type="protein sequence ID" value="OEL12207.1"/>
    <property type="molecule type" value="Genomic_DNA"/>
</dbReference>
<dbReference type="InterPro" id="IPR029058">
    <property type="entry name" value="AB_hydrolase_fold"/>
</dbReference>
<dbReference type="EMBL" id="PTPZ01000001">
    <property type="protein sequence ID" value="PPZ92783.1"/>
    <property type="molecule type" value="Genomic_DNA"/>
</dbReference>
<dbReference type="AlphaFoldDB" id="A0A1E5UH51"/>
<proteinExistence type="predicted"/>
<dbReference type="Proteomes" id="UP000095601">
    <property type="component" value="Unassembled WGS sequence"/>
</dbReference>
<dbReference type="SUPFAM" id="SSF53474">
    <property type="entry name" value="alpha/beta-Hydrolases"/>
    <property type="match status" value="1"/>
</dbReference>
<evidence type="ECO:0000313" key="2">
    <source>
        <dbReference type="EMBL" id="OEL12207.1"/>
    </source>
</evidence>
<protein>
    <submittedName>
        <fullName evidence="2">Alpha/beta hydrolase family protein</fullName>
    </submittedName>
</protein>
<name>A0A1E5UH51_9FLAO</name>
<comment type="caution">
    <text evidence="2">The sequence shown here is derived from an EMBL/GenBank/DDBJ whole genome shotgun (WGS) entry which is preliminary data.</text>
</comment>
<accession>A0A1E5UH51</accession>
<evidence type="ECO:0000313" key="5">
    <source>
        <dbReference type="Proteomes" id="UP000238565"/>
    </source>
</evidence>
<evidence type="ECO:0000313" key="4">
    <source>
        <dbReference type="Proteomes" id="UP000095601"/>
    </source>
</evidence>
<keyword evidence="4" id="KW-1185">Reference proteome</keyword>
<dbReference type="Proteomes" id="UP000238565">
    <property type="component" value="Unassembled WGS sequence"/>
</dbReference>
<reference evidence="3 5" key="2">
    <citation type="submission" date="2018-02" db="EMBL/GenBank/DDBJ databases">
        <title>Draft genome sequence of bacterial isolates from marine environment.</title>
        <authorList>
            <person name="Singh S.K."/>
            <person name="Hill R."/>
            <person name="Major S."/>
            <person name="Cai H."/>
            <person name="Li Y."/>
        </authorList>
    </citation>
    <scope>NUCLEOTIDE SEQUENCE [LARGE SCALE GENOMIC DNA]</scope>
    <source>
        <strain evidence="3 5">IMET F</strain>
    </source>
</reference>
<keyword evidence="1" id="KW-0175">Coiled coil</keyword>
<keyword evidence="2" id="KW-0378">Hydrolase</keyword>
<dbReference type="OrthoDB" id="1118238at2"/>
<organism evidence="2 4">
    <name type="scientific">Cloacibacterium normanense</name>
    <dbReference type="NCBI Taxonomy" id="237258"/>
    <lineage>
        <taxon>Bacteria</taxon>
        <taxon>Pseudomonadati</taxon>
        <taxon>Bacteroidota</taxon>
        <taxon>Flavobacteriia</taxon>
        <taxon>Flavobacteriales</taxon>
        <taxon>Weeksellaceae</taxon>
    </lineage>
</organism>
<evidence type="ECO:0000256" key="1">
    <source>
        <dbReference type="SAM" id="Coils"/>
    </source>
</evidence>
<dbReference type="RefSeq" id="WP_069797055.1">
    <property type="nucleotide sequence ID" value="NZ_CP034157.1"/>
</dbReference>
<feature type="coiled-coil region" evidence="1">
    <location>
        <begin position="208"/>
        <end position="235"/>
    </location>
</feature>
<evidence type="ECO:0000313" key="3">
    <source>
        <dbReference type="EMBL" id="PPZ92783.1"/>
    </source>
</evidence>
<dbReference type="KEGG" id="cnr:EB819_07540"/>
<gene>
    <name evidence="2" type="ORF">BHF72_1395</name>
    <name evidence="3" type="ORF">C3729_01895</name>
</gene>
<dbReference type="GO" id="GO:0016787">
    <property type="term" value="F:hydrolase activity"/>
    <property type="evidence" value="ECO:0007669"/>
    <property type="project" value="UniProtKB-KW"/>
</dbReference>
<dbReference type="STRING" id="237258.SAMN04489756_10917"/>